<evidence type="ECO:0000313" key="3">
    <source>
        <dbReference type="Proteomes" id="UP000542353"/>
    </source>
</evidence>
<protein>
    <submittedName>
        <fullName evidence="2">Uncharacterized protein</fullName>
    </submittedName>
</protein>
<dbReference type="RefSeq" id="WP_184262549.1">
    <property type="nucleotide sequence ID" value="NZ_JACHIH010000049.1"/>
</dbReference>
<reference evidence="2 3" key="1">
    <citation type="submission" date="2020-08" db="EMBL/GenBank/DDBJ databases">
        <title>Genomic Encyclopedia of Type Strains, Phase IV (KMG-IV): sequencing the most valuable type-strain genomes for metagenomic binning, comparative biology and taxonomic classification.</title>
        <authorList>
            <person name="Goeker M."/>
        </authorList>
    </citation>
    <scope>NUCLEOTIDE SEQUENCE [LARGE SCALE GENOMIC DNA]</scope>
    <source>
        <strain evidence="2 3">DSM 12706</strain>
    </source>
</reference>
<accession>A0A7W7Z8A4</accession>
<name>A0A7W7Z8A4_9BRAD</name>
<gene>
    <name evidence="2" type="ORF">HNR60_004638</name>
</gene>
<evidence type="ECO:0000256" key="1">
    <source>
        <dbReference type="SAM" id="MobiDB-lite"/>
    </source>
</evidence>
<proteinExistence type="predicted"/>
<keyword evidence="3" id="KW-1185">Reference proteome</keyword>
<sequence length="328" mass="35298">MSSSEPNEKSPAIGKKPTNDANASERPLGALESSSVYDFLYHDARRIAAFLAQFETYGVLQGVKAHESVGRSSATKATANAGIDFANLARGGMAVDGTVTDDERDAAERTYDPLWRNATTLLDYLADRDLIIRNIGEARISQFVLVTGTLAAFDVGMLREAWKLPAIKKAISDAASQQGAPDPSQLNRHDRKRAGARSPSKGSPETEAALELIPLLPHSVQGTISDNASTTWFNLREESMIISSSELLLKHGIGIQGTWTALGILDALPQVDQFSMEQHAIEQLIAGASLGGMIGQMSQLAMMTRLMLGRPPGCFGITPLMIFRQVSS</sequence>
<organism evidence="2 3">
    <name type="scientific">Rhodopseudomonas rhenobacensis</name>
    <dbReference type="NCBI Taxonomy" id="87461"/>
    <lineage>
        <taxon>Bacteria</taxon>
        <taxon>Pseudomonadati</taxon>
        <taxon>Pseudomonadota</taxon>
        <taxon>Alphaproteobacteria</taxon>
        <taxon>Hyphomicrobiales</taxon>
        <taxon>Nitrobacteraceae</taxon>
        <taxon>Rhodopseudomonas</taxon>
    </lineage>
</organism>
<dbReference type="AlphaFoldDB" id="A0A7W7Z8A4"/>
<dbReference type="EMBL" id="JACHIH010000049">
    <property type="protein sequence ID" value="MBB5049854.1"/>
    <property type="molecule type" value="Genomic_DNA"/>
</dbReference>
<feature type="region of interest" description="Disordered" evidence="1">
    <location>
        <begin position="1"/>
        <end position="27"/>
    </location>
</feature>
<evidence type="ECO:0000313" key="2">
    <source>
        <dbReference type="EMBL" id="MBB5049854.1"/>
    </source>
</evidence>
<feature type="region of interest" description="Disordered" evidence="1">
    <location>
        <begin position="174"/>
        <end position="205"/>
    </location>
</feature>
<comment type="caution">
    <text evidence="2">The sequence shown here is derived from an EMBL/GenBank/DDBJ whole genome shotgun (WGS) entry which is preliminary data.</text>
</comment>
<dbReference type="Proteomes" id="UP000542353">
    <property type="component" value="Unassembled WGS sequence"/>
</dbReference>